<keyword evidence="4 5" id="KW-0067">ATP-binding</keyword>
<evidence type="ECO:0000313" key="7">
    <source>
        <dbReference type="EMBL" id="AHG88165.1"/>
    </source>
</evidence>
<dbReference type="Proteomes" id="UP000019151">
    <property type="component" value="Chromosome"/>
</dbReference>
<evidence type="ECO:0000313" key="8">
    <source>
        <dbReference type="Proteomes" id="UP000019151"/>
    </source>
</evidence>
<gene>
    <name evidence="7" type="ORF">J421_0628</name>
</gene>
<dbReference type="GO" id="GO:0004674">
    <property type="term" value="F:protein serine/threonine kinase activity"/>
    <property type="evidence" value="ECO:0007669"/>
    <property type="project" value="TreeGrafter"/>
</dbReference>
<keyword evidence="2 5" id="KW-0547">Nucleotide-binding</keyword>
<dbReference type="Gene3D" id="1.10.510.10">
    <property type="entry name" value="Transferase(Phosphotransferase) domain 1"/>
    <property type="match status" value="1"/>
</dbReference>
<dbReference type="PROSITE" id="PS00108">
    <property type="entry name" value="PROTEIN_KINASE_ST"/>
    <property type="match status" value="1"/>
</dbReference>
<dbReference type="PANTHER" id="PTHR43289:SF34">
    <property type="entry name" value="SERINE_THREONINE-PROTEIN KINASE YBDM-RELATED"/>
    <property type="match status" value="1"/>
</dbReference>
<dbReference type="InterPro" id="IPR011009">
    <property type="entry name" value="Kinase-like_dom_sf"/>
</dbReference>
<evidence type="ECO:0000256" key="5">
    <source>
        <dbReference type="PROSITE-ProRule" id="PRU10141"/>
    </source>
</evidence>
<evidence type="ECO:0000256" key="4">
    <source>
        <dbReference type="ARBA" id="ARBA00022840"/>
    </source>
</evidence>
<keyword evidence="8" id="KW-1185">Reference proteome</keyword>
<dbReference type="Gene3D" id="3.30.200.20">
    <property type="entry name" value="Phosphorylase Kinase, domain 1"/>
    <property type="match status" value="1"/>
</dbReference>
<dbReference type="OrthoDB" id="9783151at2"/>
<name>W0RCW5_9BACT</name>
<dbReference type="KEGG" id="gba:J421_0628"/>
<dbReference type="InterPro" id="IPR000719">
    <property type="entry name" value="Prot_kinase_dom"/>
</dbReference>
<dbReference type="EMBL" id="CP007128">
    <property type="protein sequence ID" value="AHG88165.1"/>
    <property type="molecule type" value="Genomic_DNA"/>
</dbReference>
<dbReference type="InterPro" id="IPR019734">
    <property type="entry name" value="TPR_rpt"/>
</dbReference>
<dbReference type="PROSITE" id="PS50011">
    <property type="entry name" value="PROTEIN_KINASE_DOM"/>
    <property type="match status" value="1"/>
</dbReference>
<dbReference type="STRING" id="861299.J421_0628"/>
<dbReference type="SMART" id="SM00028">
    <property type="entry name" value="TPR"/>
    <property type="match status" value="6"/>
</dbReference>
<dbReference type="InterPro" id="IPR011990">
    <property type="entry name" value="TPR-like_helical_dom_sf"/>
</dbReference>
<dbReference type="SMART" id="SM00220">
    <property type="entry name" value="S_TKc"/>
    <property type="match status" value="1"/>
</dbReference>
<keyword evidence="1" id="KW-0808">Transferase</keyword>
<feature type="binding site" evidence="5">
    <location>
        <position position="128"/>
    </location>
    <ligand>
        <name>ATP</name>
        <dbReference type="ChEBI" id="CHEBI:30616"/>
    </ligand>
</feature>
<dbReference type="HOGENOM" id="CLU_007799_1_0_0"/>
<dbReference type="Pfam" id="PF13374">
    <property type="entry name" value="TPR_10"/>
    <property type="match status" value="2"/>
</dbReference>
<dbReference type="InterPro" id="IPR017441">
    <property type="entry name" value="Protein_kinase_ATP_BS"/>
</dbReference>
<evidence type="ECO:0000259" key="6">
    <source>
        <dbReference type="PROSITE" id="PS50011"/>
    </source>
</evidence>
<evidence type="ECO:0000256" key="3">
    <source>
        <dbReference type="ARBA" id="ARBA00022777"/>
    </source>
</evidence>
<feature type="domain" description="Protein kinase" evidence="6">
    <location>
        <begin position="97"/>
        <end position="390"/>
    </location>
</feature>
<dbReference type="AlphaFoldDB" id="W0RCW5"/>
<dbReference type="PANTHER" id="PTHR43289">
    <property type="entry name" value="MITOGEN-ACTIVATED PROTEIN KINASE KINASE KINASE 20-RELATED"/>
    <property type="match status" value="1"/>
</dbReference>
<evidence type="ECO:0000256" key="2">
    <source>
        <dbReference type="ARBA" id="ARBA00022741"/>
    </source>
</evidence>
<dbReference type="GO" id="GO:0005524">
    <property type="term" value="F:ATP binding"/>
    <property type="evidence" value="ECO:0007669"/>
    <property type="project" value="UniProtKB-UniRule"/>
</dbReference>
<sequence>MPPTGPSSETPRTTHGHRTALDRAAIESVFEDALDVPTHRRAAWLRARCDADDALRREVSLLLAAHQRSESVLDVPAASRVVAVLDDDRRGRHIGPYRVLRELGRGGMGVVYLAERADGQFRRRVAVKLLRASADAEELHRRFLAERQILASLSHPNIATLLDGGVADGALPYLVIEYVDGVPITEYCDRHRLDVATRLRLFRDVCAAVQHAHQNLVLHRDLKPGNVLVTRSGEVKLLDFGIAKLLNPTLTDVAAPVTRTAFRLMTPAYASPEQVRGDSLTTTSDVYALGLLLYELLAGAQAHRVDSDAPQAVYDAVCEREPERPSVRVAHDPVAAAARDTTPERLRRLLRGDLDAIVAMALRKEPGRRYGSAELLAADVARVLDGNPVVARRAGRWYRLGKLLRRHRAAAAFAAASALLLVGGAALALRLASLAARERDRARSALTESERARRESDAVSSFLVGLFEASDPTEGRLDTLTAANLLRRGVARADRLGDQPVAEARMLETLGRVQASLGDLPLAERLLRRALALRLTHLGPEHAQTAAGEAALALVLRQRGEYAAADTLAREALRVRRLALGDAHPDVAASLRQLGALAVYFADLPAAEAYHRQAVAVDRRGGHRADSALAMDLRELGAVLGRRGRSDAAEAALREARAAAGRAFPGPHRDHVEVTLRLADLLDQRLATRAEAESLYLAALAESRAAFGDSHPETATALGQVGEMLARHGRTAEGVRLLREAVALQQRTLGSTHVDVATTMTDLARVLGRDGYSAEGERLTRQAAAMYAASLGTGHSAYAGALGYLGDVLARRGALDSAEALYRRALAIRTKRGNARHGIVALTNGGLAGVLTKRRRFAEADSLYRWSLGVLRSYTSDGNVDVRRTYAGMATLYQAWGKPDSAARYRRLAQPPGFAPP</sequence>
<dbReference type="SUPFAM" id="SSF56112">
    <property type="entry name" value="Protein kinase-like (PK-like)"/>
    <property type="match status" value="1"/>
</dbReference>
<dbReference type="Pfam" id="PF13424">
    <property type="entry name" value="TPR_12"/>
    <property type="match status" value="2"/>
</dbReference>
<dbReference type="RefSeq" id="WP_025409713.1">
    <property type="nucleotide sequence ID" value="NZ_CP007128.1"/>
</dbReference>
<dbReference type="InterPro" id="IPR008271">
    <property type="entry name" value="Ser/Thr_kinase_AS"/>
</dbReference>
<dbReference type="eggNOG" id="COG0515">
    <property type="taxonomic scope" value="Bacteria"/>
</dbReference>
<proteinExistence type="predicted"/>
<dbReference type="eggNOG" id="COG0457">
    <property type="taxonomic scope" value="Bacteria"/>
</dbReference>
<dbReference type="Gene3D" id="1.25.40.10">
    <property type="entry name" value="Tetratricopeptide repeat domain"/>
    <property type="match status" value="2"/>
</dbReference>
<dbReference type="Pfam" id="PF00069">
    <property type="entry name" value="Pkinase"/>
    <property type="match status" value="1"/>
</dbReference>
<reference evidence="7 8" key="1">
    <citation type="journal article" date="2014" name="Genome Announc.">
        <title>Genome Sequence and Methylome of Soil Bacterium Gemmatirosa kalamazoonensis KBS708T, a Member of the Rarely Cultivated Gemmatimonadetes Phylum.</title>
        <authorList>
            <person name="Debruyn J.M."/>
            <person name="Radosevich M."/>
            <person name="Wommack K.E."/>
            <person name="Polson S.W."/>
            <person name="Hauser L.J."/>
            <person name="Fawaz M.N."/>
            <person name="Korlach J."/>
            <person name="Tsai Y.C."/>
        </authorList>
    </citation>
    <scope>NUCLEOTIDE SEQUENCE [LARGE SCALE GENOMIC DNA]</scope>
    <source>
        <strain evidence="7 8">KBS708</strain>
    </source>
</reference>
<organism evidence="7 8">
    <name type="scientific">Gemmatirosa kalamazoonensis</name>
    <dbReference type="NCBI Taxonomy" id="861299"/>
    <lineage>
        <taxon>Bacteria</taxon>
        <taxon>Pseudomonadati</taxon>
        <taxon>Gemmatimonadota</taxon>
        <taxon>Gemmatimonadia</taxon>
        <taxon>Gemmatimonadales</taxon>
        <taxon>Gemmatimonadaceae</taxon>
        <taxon>Gemmatirosa</taxon>
    </lineage>
</organism>
<protein>
    <submittedName>
        <fullName evidence="7">Protein kinase</fullName>
    </submittedName>
</protein>
<dbReference type="PROSITE" id="PS00107">
    <property type="entry name" value="PROTEIN_KINASE_ATP"/>
    <property type="match status" value="1"/>
</dbReference>
<dbReference type="CDD" id="cd14014">
    <property type="entry name" value="STKc_PknB_like"/>
    <property type="match status" value="1"/>
</dbReference>
<evidence type="ECO:0000256" key="1">
    <source>
        <dbReference type="ARBA" id="ARBA00022679"/>
    </source>
</evidence>
<keyword evidence="3 7" id="KW-0418">Kinase</keyword>
<dbReference type="InParanoid" id="W0RCW5"/>
<dbReference type="SUPFAM" id="SSF48452">
    <property type="entry name" value="TPR-like"/>
    <property type="match status" value="3"/>
</dbReference>
<accession>W0RCW5</accession>